<dbReference type="GeneTree" id="ENSGT00940000165756"/>
<dbReference type="Gene3D" id="2.40.70.10">
    <property type="entry name" value="Acid Proteases"/>
    <property type="match status" value="1"/>
</dbReference>
<dbReference type="Gene3D" id="4.10.60.10">
    <property type="entry name" value="Zinc finger, CCHC-type"/>
    <property type="match status" value="1"/>
</dbReference>
<dbReference type="OMA" id="MGATINS"/>
<proteinExistence type="predicted"/>
<sequence length="458" mass="51570">MNLWNNGVLTQNVLSTLLANGIKAEVVVPTFLTVMGGKTFNLLRSLVTPEKPGDKSYDEIVATLKGHYSPKPLIIAERFRFHKRNQEEEESISQFVAVLKQLSEHCEFGRSMSDTIRDRLVCGMRSEAIQKRLLTESNLTLQRAIEVSTSMEMANKDAQQLSASTKVHKVSTELKNKAGGGKPCYRCGKPGHQAEECWCKDLDCRSCGKKGHIKRACKNKKTQSNKSTEQRKSDFSKYKKKVHKMEHTEDEQSDTLSEGEESLHVMSISDNGYGYWETPLLDGNAVQMQEDTGAAISLLSEAVYKEKLHHLTLQPTKMTLKTYTGEIVPVRGSVIVTVELNKQKVKLPLYIVKGNHPALLGRTWLEKIKLNWQEIHMVAKEDTNLQGILRKHTDVFKGDLGSKDKTVKLTVKPESKPKCFKARPVPYAIKPKVEIELNRLVESGVLDPVNGLHLFFQS</sequence>
<dbReference type="Pfam" id="PF00098">
    <property type="entry name" value="zf-CCHC"/>
    <property type="match status" value="1"/>
</dbReference>
<dbReference type="InterPro" id="IPR001878">
    <property type="entry name" value="Znf_CCHC"/>
</dbReference>
<dbReference type="InterPro" id="IPR021109">
    <property type="entry name" value="Peptidase_aspartic_dom_sf"/>
</dbReference>
<name>A0A673WMR2_SALTR</name>
<keyword evidence="5" id="KW-1185">Reference proteome</keyword>
<dbReference type="SUPFAM" id="SSF50630">
    <property type="entry name" value="Acid proteases"/>
    <property type="match status" value="1"/>
</dbReference>
<evidence type="ECO:0000256" key="1">
    <source>
        <dbReference type="PROSITE-ProRule" id="PRU00047"/>
    </source>
</evidence>
<dbReference type="AlphaFoldDB" id="A0A673WMR2"/>
<feature type="region of interest" description="Disordered" evidence="2">
    <location>
        <begin position="218"/>
        <end position="260"/>
    </location>
</feature>
<dbReference type="Ensembl" id="ENSSTUT00000010093.1">
    <property type="protein sequence ID" value="ENSSTUP00000009451.1"/>
    <property type="gene ID" value="ENSSTUG00000004621.1"/>
</dbReference>
<dbReference type="GO" id="GO:0003676">
    <property type="term" value="F:nucleic acid binding"/>
    <property type="evidence" value="ECO:0007669"/>
    <property type="project" value="InterPro"/>
</dbReference>
<dbReference type="InterPro" id="IPR050951">
    <property type="entry name" value="Retrovirus_Pol_polyprotein"/>
</dbReference>
<protein>
    <recommendedName>
        <fullName evidence="3">CCHC-type domain-containing protein</fullName>
    </recommendedName>
</protein>
<reference evidence="4" key="2">
    <citation type="submission" date="2025-09" db="UniProtKB">
        <authorList>
            <consortium name="Ensembl"/>
        </authorList>
    </citation>
    <scope>IDENTIFICATION</scope>
</reference>
<reference evidence="4" key="1">
    <citation type="submission" date="2025-08" db="UniProtKB">
        <authorList>
            <consortium name="Ensembl"/>
        </authorList>
    </citation>
    <scope>IDENTIFICATION</scope>
</reference>
<organism evidence="4 5">
    <name type="scientific">Salmo trutta</name>
    <name type="common">Brown trout</name>
    <dbReference type="NCBI Taxonomy" id="8032"/>
    <lineage>
        <taxon>Eukaryota</taxon>
        <taxon>Metazoa</taxon>
        <taxon>Chordata</taxon>
        <taxon>Craniata</taxon>
        <taxon>Vertebrata</taxon>
        <taxon>Euteleostomi</taxon>
        <taxon>Actinopterygii</taxon>
        <taxon>Neopterygii</taxon>
        <taxon>Teleostei</taxon>
        <taxon>Protacanthopterygii</taxon>
        <taxon>Salmoniformes</taxon>
        <taxon>Salmonidae</taxon>
        <taxon>Salmoninae</taxon>
        <taxon>Salmo</taxon>
    </lineage>
</organism>
<keyword evidence="1" id="KW-0479">Metal-binding</keyword>
<dbReference type="PROSITE" id="PS50158">
    <property type="entry name" value="ZF_CCHC"/>
    <property type="match status" value="2"/>
</dbReference>
<feature type="domain" description="CCHC-type" evidence="3">
    <location>
        <begin position="204"/>
        <end position="219"/>
    </location>
</feature>
<keyword evidence="1" id="KW-0862">Zinc</keyword>
<dbReference type="SUPFAM" id="SSF57756">
    <property type="entry name" value="Retrovirus zinc finger-like domains"/>
    <property type="match status" value="1"/>
</dbReference>
<dbReference type="SMART" id="SM00343">
    <property type="entry name" value="ZnF_C2HC"/>
    <property type="match status" value="2"/>
</dbReference>
<evidence type="ECO:0000259" key="3">
    <source>
        <dbReference type="PROSITE" id="PS50158"/>
    </source>
</evidence>
<feature type="compositionally biased region" description="Basic and acidic residues" evidence="2">
    <location>
        <begin position="228"/>
        <end position="237"/>
    </location>
</feature>
<evidence type="ECO:0000313" key="5">
    <source>
        <dbReference type="Proteomes" id="UP000472277"/>
    </source>
</evidence>
<accession>A0A673WMR2</accession>
<dbReference type="InParanoid" id="A0A673WMR2"/>
<dbReference type="PANTHER" id="PTHR37984">
    <property type="entry name" value="PROTEIN CBG26694"/>
    <property type="match status" value="1"/>
</dbReference>
<dbReference type="GO" id="GO:0008270">
    <property type="term" value="F:zinc ion binding"/>
    <property type="evidence" value="ECO:0007669"/>
    <property type="project" value="UniProtKB-KW"/>
</dbReference>
<feature type="domain" description="CCHC-type" evidence="3">
    <location>
        <begin position="184"/>
        <end position="197"/>
    </location>
</feature>
<keyword evidence="1" id="KW-0863">Zinc-finger</keyword>
<evidence type="ECO:0000313" key="4">
    <source>
        <dbReference type="Ensembl" id="ENSSTUP00000009451.1"/>
    </source>
</evidence>
<dbReference type="PANTHER" id="PTHR37984:SF13">
    <property type="entry name" value="RIBONUCLEASE H"/>
    <property type="match status" value="1"/>
</dbReference>
<feature type="compositionally biased region" description="Acidic residues" evidence="2">
    <location>
        <begin position="248"/>
        <end position="260"/>
    </location>
</feature>
<dbReference type="InterPro" id="IPR036875">
    <property type="entry name" value="Znf_CCHC_sf"/>
</dbReference>
<dbReference type="Proteomes" id="UP000472277">
    <property type="component" value="Chromosome 18"/>
</dbReference>
<evidence type="ECO:0000256" key="2">
    <source>
        <dbReference type="SAM" id="MobiDB-lite"/>
    </source>
</evidence>